<organism evidence="8 9">
    <name type="scientific">Caproicibacterium amylolyticum</name>
    <dbReference type="NCBI Taxonomy" id="2766537"/>
    <lineage>
        <taxon>Bacteria</taxon>
        <taxon>Bacillati</taxon>
        <taxon>Bacillota</taxon>
        <taxon>Clostridia</taxon>
        <taxon>Eubacteriales</taxon>
        <taxon>Oscillospiraceae</taxon>
        <taxon>Caproicibacterium</taxon>
    </lineage>
</organism>
<dbReference type="Proteomes" id="UP000516046">
    <property type="component" value="Chromosome"/>
</dbReference>
<protein>
    <submittedName>
        <fullName evidence="8">Metal ABC transporter permease</fullName>
    </submittedName>
</protein>
<dbReference type="AlphaFoldDB" id="A0A7G9WDQ4"/>
<evidence type="ECO:0000313" key="9">
    <source>
        <dbReference type="Proteomes" id="UP000516046"/>
    </source>
</evidence>
<accession>A0A7G9WDQ4</accession>
<dbReference type="CDD" id="cd06550">
    <property type="entry name" value="TM_ABC_iron-siderophores_like"/>
    <property type="match status" value="1"/>
</dbReference>
<feature type="transmembrane region" description="Helical" evidence="7">
    <location>
        <begin position="215"/>
        <end position="236"/>
    </location>
</feature>
<dbReference type="PANTHER" id="PTHR30477:SF0">
    <property type="entry name" value="METAL TRANSPORT SYSTEM MEMBRANE PROTEIN TM_0125-RELATED"/>
    <property type="match status" value="1"/>
</dbReference>
<evidence type="ECO:0000256" key="1">
    <source>
        <dbReference type="ARBA" id="ARBA00004141"/>
    </source>
</evidence>
<feature type="transmembrane region" description="Helical" evidence="7">
    <location>
        <begin position="86"/>
        <end position="108"/>
    </location>
</feature>
<dbReference type="KEGG" id="caml:H6X83_07460"/>
<dbReference type="GO" id="GO:0055085">
    <property type="term" value="P:transmembrane transport"/>
    <property type="evidence" value="ECO:0007669"/>
    <property type="project" value="InterPro"/>
</dbReference>
<dbReference type="RefSeq" id="WP_212505883.1">
    <property type="nucleotide sequence ID" value="NZ_CP060696.1"/>
</dbReference>
<keyword evidence="3 6" id="KW-0812">Transmembrane</keyword>
<evidence type="ECO:0000256" key="5">
    <source>
        <dbReference type="ARBA" id="ARBA00023136"/>
    </source>
</evidence>
<comment type="similarity">
    <text evidence="2 6">Belongs to the ABC-3 integral membrane protein family.</text>
</comment>
<feature type="transmembrane region" description="Helical" evidence="7">
    <location>
        <begin position="6"/>
        <end position="29"/>
    </location>
</feature>
<dbReference type="InterPro" id="IPR037294">
    <property type="entry name" value="ABC_BtuC-like"/>
</dbReference>
<gene>
    <name evidence="8" type="ORF">H6X83_07460</name>
</gene>
<keyword evidence="6" id="KW-0813">Transport</keyword>
<evidence type="ECO:0000256" key="7">
    <source>
        <dbReference type="SAM" id="Phobius"/>
    </source>
</evidence>
<evidence type="ECO:0000256" key="2">
    <source>
        <dbReference type="ARBA" id="ARBA00008034"/>
    </source>
</evidence>
<proteinExistence type="inferred from homology"/>
<dbReference type="Gene3D" id="1.10.3470.10">
    <property type="entry name" value="ABC transporter involved in vitamin B12 uptake, BtuC"/>
    <property type="match status" value="1"/>
</dbReference>
<evidence type="ECO:0000256" key="6">
    <source>
        <dbReference type="RuleBase" id="RU003943"/>
    </source>
</evidence>
<dbReference type="GO" id="GO:0010043">
    <property type="term" value="P:response to zinc ion"/>
    <property type="evidence" value="ECO:0007669"/>
    <property type="project" value="TreeGrafter"/>
</dbReference>
<feature type="transmembrane region" description="Helical" evidence="7">
    <location>
        <begin position="128"/>
        <end position="147"/>
    </location>
</feature>
<keyword evidence="4 7" id="KW-1133">Transmembrane helix</keyword>
<dbReference type="SUPFAM" id="SSF81345">
    <property type="entry name" value="ABC transporter involved in vitamin B12 uptake, BtuC"/>
    <property type="match status" value="1"/>
</dbReference>
<dbReference type="EMBL" id="CP060696">
    <property type="protein sequence ID" value="QNO16816.1"/>
    <property type="molecule type" value="Genomic_DNA"/>
</dbReference>
<comment type="subcellular location">
    <subcellularLocation>
        <location evidence="6">Cell membrane</location>
        <topology evidence="6">Multi-pass membrane protein</topology>
    </subcellularLocation>
    <subcellularLocation>
        <location evidence="1">Membrane</location>
        <topology evidence="1">Multi-pass membrane protein</topology>
    </subcellularLocation>
</comment>
<name>A0A7G9WDQ4_9FIRM</name>
<keyword evidence="5 7" id="KW-0472">Membrane</keyword>
<keyword evidence="9" id="KW-1185">Reference proteome</keyword>
<dbReference type="Pfam" id="PF00950">
    <property type="entry name" value="ABC-3"/>
    <property type="match status" value="1"/>
</dbReference>
<feature type="transmembrane region" description="Helical" evidence="7">
    <location>
        <begin position="242"/>
        <end position="259"/>
    </location>
</feature>
<dbReference type="InterPro" id="IPR001626">
    <property type="entry name" value="ABC_TroCD"/>
</dbReference>
<evidence type="ECO:0000313" key="8">
    <source>
        <dbReference type="EMBL" id="QNO16816.1"/>
    </source>
</evidence>
<dbReference type="GO" id="GO:0043190">
    <property type="term" value="C:ATP-binding cassette (ABC) transporter complex"/>
    <property type="evidence" value="ECO:0007669"/>
    <property type="project" value="InterPro"/>
</dbReference>
<evidence type="ECO:0000256" key="4">
    <source>
        <dbReference type="ARBA" id="ARBA00022989"/>
    </source>
</evidence>
<evidence type="ECO:0000256" key="3">
    <source>
        <dbReference type="ARBA" id="ARBA00022692"/>
    </source>
</evidence>
<reference evidence="8 9" key="1">
    <citation type="submission" date="2020-08" db="EMBL/GenBank/DDBJ databases">
        <authorList>
            <person name="Ren C."/>
            <person name="Gu Y."/>
            <person name="Xu Y."/>
        </authorList>
    </citation>
    <scope>NUCLEOTIDE SEQUENCE [LARGE SCALE GENOMIC DNA]</scope>
    <source>
        <strain evidence="8 9">LBM18003</strain>
    </source>
</reference>
<dbReference type="PANTHER" id="PTHR30477">
    <property type="entry name" value="ABC-TRANSPORTER METAL-BINDING PROTEIN"/>
    <property type="match status" value="1"/>
</dbReference>
<sequence>MLQYSFMQNAFIASVFIAILCPCIGIFLVVRRCSMIGDTLSHASLAGITAGLLCGQNPVLGAFLFTSACGALIEFLRGWFKKYTDLILTIVLAISVGTAITIISSGKLHANADSFMFGSILTVTDSDMIMICILSILAVLMLIFLYHPLLYIAYDEEAAKIAGVRVKLINYVFSILTAAAVSVSIRIVGVLVLSSMIALPVAAAMQLGRGFRQTLLFSILFSVIDIMMGLFLSYYLNVAPGGFTALVSAAVLLLVIATRKIEMWIRTARSEKELQ</sequence>
<feature type="transmembrane region" description="Helical" evidence="7">
    <location>
        <begin position="168"/>
        <end position="185"/>
    </location>
</feature>